<evidence type="ECO:0000313" key="3">
    <source>
        <dbReference type="Proteomes" id="UP000499080"/>
    </source>
</evidence>
<proteinExistence type="predicted"/>
<organism evidence="2 3">
    <name type="scientific">Araneus ventricosus</name>
    <name type="common">Orbweaver spider</name>
    <name type="synonym">Epeira ventricosa</name>
    <dbReference type="NCBI Taxonomy" id="182803"/>
    <lineage>
        <taxon>Eukaryota</taxon>
        <taxon>Metazoa</taxon>
        <taxon>Ecdysozoa</taxon>
        <taxon>Arthropoda</taxon>
        <taxon>Chelicerata</taxon>
        <taxon>Arachnida</taxon>
        <taxon>Araneae</taxon>
        <taxon>Araneomorphae</taxon>
        <taxon>Entelegynae</taxon>
        <taxon>Araneoidea</taxon>
        <taxon>Araneidae</taxon>
        <taxon>Araneus</taxon>
    </lineage>
</organism>
<protein>
    <submittedName>
        <fullName evidence="2">Uncharacterized protein</fullName>
    </submittedName>
</protein>
<evidence type="ECO:0000313" key="2">
    <source>
        <dbReference type="EMBL" id="GBM38937.1"/>
    </source>
</evidence>
<name>A0A4Y2FD85_ARAVE</name>
<accession>A0A4Y2FD85</accession>
<dbReference type="Proteomes" id="UP000499080">
    <property type="component" value="Unassembled WGS sequence"/>
</dbReference>
<comment type="caution">
    <text evidence="2">The sequence shown here is derived from an EMBL/GenBank/DDBJ whole genome shotgun (WGS) entry which is preliminary data.</text>
</comment>
<dbReference type="AlphaFoldDB" id="A0A4Y2FD85"/>
<gene>
    <name evidence="2" type="ORF">AVEN_271051_1</name>
</gene>
<reference evidence="2 3" key="1">
    <citation type="journal article" date="2019" name="Sci. Rep.">
        <title>Orb-weaving spider Araneus ventricosus genome elucidates the spidroin gene catalogue.</title>
        <authorList>
            <person name="Kono N."/>
            <person name="Nakamura H."/>
            <person name="Ohtoshi R."/>
            <person name="Moran D.A.P."/>
            <person name="Shinohara A."/>
            <person name="Yoshida Y."/>
            <person name="Fujiwara M."/>
            <person name="Mori M."/>
            <person name="Tomita M."/>
            <person name="Arakawa K."/>
        </authorList>
    </citation>
    <scope>NUCLEOTIDE SEQUENCE [LARGE SCALE GENOMIC DNA]</scope>
</reference>
<dbReference type="EMBL" id="BGPR01000881">
    <property type="protein sequence ID" value="GBM38937.1"/>
    <property type="molecule type" value="Genomic_DNA"/>
</dbReference>
<evidence type="ECO:0000256" key="1">
    <source>
        <dbReference type="SAM" id="MobiDB-lite"/>
    </source>
</evidence>
<feature type="region of interest" description="Disordered" evidence="1">
    <location>
        <begin position="23"/>
        <end position="82"/>
    </location>
</feature>
<feature type="compositionally biased region" description="Acidic residues" evidence="1">
    <location>
        <begin position="23"/>
        <end position="33"/>
    </location>
</feature>
<sequence>MLTPYEKEMECLLKLLADVETDEVSDFGNEDNGPEGVSEENFADHESFSNNDTESEEDANSGNEGVDNTAGFHQKMSHSGGKQNLGRIFSLVVIILYRAHLEKKDKR</sequence>
<keyword evidence="3" id="KW-1185">Reference proteome</keyword>